<dbReference type="PANTHER" id="PTHR48090">
    <property type="entry name" value="UNDECAPRENYL-PHOSPHATE 4-DEOXY-4-FORMAMIDO-L-ARABINOSE TRANSFERASE-RELATED"/>
    <property type="match status" value="1"/>
</dbReference>
<dbReference type="InterPro" id="IPR029044">
    <property type="entry name" value="Nucleotide-diphossugar_trans"/>
</dbReference>
<name>A0A1Y6CMB3_9BACT</name>
<organism evidence="3 4">
    <name type="scientific">Pseudobacteriovorax antillogorgiicola</name>
    <dbReference type="NCBI Taxonomy" id="1513793"/>
    <lineage>
        <taxon>Bacteria</taxon>
        <taxon>Pseudomonadati</taxon>
        <taxon>Bdellovibrionota</taxon>
        <taxon>Oligoflexia</taxon>
        <taxon>Oligoflexales</taxon>
        <taxon>Pseudobacteriovoracaceae</taxon>
        <taxon>Pseudobacteriovorax</taxon>
    </lineage>
</organism>
<protein>
    <submittedName>
        <fullName evidence="3">Uncharacterized conserved protein</fullName>
    </submittedName>
</protein>
<evidence type="ECO:0000256" key="1">
    <source>
        <dbReference type="SAM" id="Phobius"/>
    </source>
</evidence>
<gene>
    <name evidence="3" type="ORF">SAMN06296036_12971</name>
</gene>
<proteinExistence type="predicted"/>
<dbReference type="Pfam" id="PF10066">
    <property type="entry name" value="DUF2304"/>
    <property type="match status" value="1"/>
</dbReference>
<dbReference type="Proteomes" id="UP000192907">
    <property type="component" value="Unassembled WGS sequence"/>
</dbReference>
<dbReference type="CDD" id="cd04179">
    <property type="entry name" value="DPM_DPG-synthase_like"/>
    <property type="match status" value="1"/>
</dbReference>
<evidence type="ECO:0000313" key="3">
    <source>
        <dbReference type="EMBL" id="SMF75764.1"/>
    </source>
</evidence>
<evidence type="ECO:0000259" key="2">
    <source>
        <dbReference type="Pfam" id="PF00535"/>
    </source>
</evidence>
<dbReference type="Gene3D" id="3.90.550.10">
    <property type="entry name" value="Spore Coat Polysaccharide Biosynthesis Protein SpsA, Chain A"/>
    <property type="match status" value="1"/>
</dbReference>
<dbReference type="AlphaFoldDB" id="A0A1Y6CMB3"/>
<dbReference type="OrthoDB" id="9811884at2"/>
<dbReference type="InterPro" id="IPR019277">
    <property type="entry name" value="DUF2304"/>
</dbReference>
<feature type="transmembrane region" description="Helical" evidence="1">
    <location>
        <begin position="56"/>
        <end position="75"/>
    </location>
</feature>
<feature type="transmembrane region" description="Helical" evidence="1">
    <location>
        <begin position="30"/>
        <end position="49"/>
    </location>
</feature>
<keyword evidence="1" id="KW-1133">Transmembrane helix</keyword>
<dbReference type="PANTHER" id="PTHR48090:SF7">
    <property type="entry name" value="RFBJ PROTEIN"/>
    <property type="match status" value="1"/>
</dbReference>
<accession>A0A1Y6CMB3</accession>
<keyword evidence="4" id="KW-1185">Reference proteome</keyword>
<dbReference type="InterPro" id="IPR050256">
    <property type="entry name" value="Glycosyltransferase_2"/>
</dbReference>
<dbReference type="InterPro" id="IPR001173">
    <property type="entry name" value="Glyco_trans_2-like"/>
</dbReference>
<dbReference type="EMBL" id="FWZT01000029">
    <property type="protein sequence ID" value="SMF75764.1"/>
    <property type="molecule type" value="Genomic_DNA"/>
</dbReference>
<feature type="domain" description="Glycosyltransferase 2-like" evidence="2">
    <location>
        <begin position="118"/>
        <end position="284"/>
    </location>
</feature>
<dbReference type="RefSeq" id="WP_132324690.1">
    <property type="nucleotide sequence ID" value="NZ_SLZT01000029.1"/>
</dbReference>
<reference evidence="4" key="1">
    <citation type="submission" date="2017-04" db="EMBL/GenBank/DDBJ databases">
        <authorList>
            <person name="Varghese N."/>
            <person name="Submissions S."/>
        </authorList>
    </citation>
    <scope>NUCLEOTIDE SEQUENCE [LARGE SCALE GENOMIC DNA]</scope>
    <source>
        <strain evidence="4">RKEM611</strain>
    </source>
</reference>
<keyword evidence="1" id="KW-0472">Membrane</keyword>
<dbReference type="STRING" id="1513793.SAMN06296036_12971"/>
<dbReference type="Pfam" id="PF00535">
    <property type="entry name" value="Glycos_transf_2"/>
    <property type="match status" value="1"/>
</dbReference>
<sequence>MSWMVILIVSGTLLLTISQFGGRLSARNALVWWAVSAFLVLSLILPGALEPLAKALGIELVSNLVMASLIFFLFLQTLEMSVENTSANRKMRIFVSKIAAKGFDVGGRWKFNRWKALIVLPCYNEEENLLSLIPKLENIKSEHGIEYCFVNDGSTDSSEMILNKQCPDNYVSHEINIGVSGVLMTGFNIAKNNGYDFVVQCDSDGQHPLGDVTKMINFAQSNKVDLTIGSRFRDVRVLKANRKSTTAMRIFGIGLIRFSLGLFGLFSTVKDPTSGFRVYSRKAIGVLANCMPDEYPEPESLALMAVHQLKVAEISVSMNPRVAGVSSITATKKIRYMVKVFSSLVGLRLRSTF</sequence>
<dbReference type="SUPFAM" id="SSF53448">
    <property type="entry name" value="Nucleotide-diphospho-sugar transferases"/>
    <property type="match status" value="1"/>
</dbReference>
<evidence type="ECO:0000313" key="4">
    <source>
        <dbReference type="Proteomes" id="UP000192907"/>
    </source>
</evidence>
<keyword evidence="1" id="KW-0812">Transmembrane</keyword>